<sequence>MESVAELHKHIDELSSAIDVQLEVLKSLEKRRSDARRALNSRLDPVARLPLELSTEIFMLCTPDFPRTVFAEEPLKFLHVCHFWREIAVSCPSLWTGMHINEARPMDPEFYEACSNWLERASPLPLSISLHASVDVPLGVLLNRFAGRIARLELYIPDDSCLYGAQWEVPFPSLQTMEIFFSCKEAGEDSVMSDDSDFDVDNFYDSCIDLLLGAPSLVECIFNSIQYAPDLERDREVHTSLRHLWLGRPSVYSYQSWNSANILLYLKLPALETLHLSDLDISPGDFVSFFSESGCAASLQALYMKISNNDEWHFSSDLLSLCFRPFAALKTLEFFHGIEHDFMLFIEVLGSAQDFLPNLNHFFLHGYFGKPSHWKALLDMMLSRGSARNGSLQSVKVISRNIPNGMDPDAGVLLLRIRELVKEGMSIYVGTLHTNLI</sequence>
<dbReference type="Proteomes" id="UP001362999">
    <property type="component" value="Unassembled WGS sequence"/>
</dbReference>
<evidence type="ECO:0008006" key="3">
    <source>
        <dbReference type="Google" id="ProtNLM"/>
    </source>
</evidence>
<comment type="caution">
    <text evidence="1">The sequence shown here is derived from an EMBL/GenBank/DDBJ whole genome shotgun (WGS) entry which is preliminary data.</text>
</comment>
<name>A0AAW0A3R8_9AGAR</name>
<dbReference type="EMBL" id="JAWWNJ010000089">
    <property type="protein sequence ID" value="KAK7000357.1"/>
    <property type="molecule type" value="Genomic_DNA"/>
</dbReference>
<organism evidence="1 2">
    <name type="scientific">Favolaschia claudopus</name>
    <dbReference type="NCBI Taxonomy" id="2862362"/>
    <lineage>
        <taxon>Eukaryota</taxon>
        <taxon>Fungi</taxon>
        <taxon>Dikarya</taxon>
        <taxon>Basidiomycota</taxon>
        <taxon>Agaricomycotina</taxon>
        <taxon>Agaricomycetes</taxon>
        <taxon>Agaricomycetidae</taxon>
        <taxon>Agaricales</taxon>
        <taxon>Marasmiineae</taxon>
        <taxon>Mycenaceae</taxon>
        <taxon>Favolaschia</taxon>
    </lineage>
</organism>
<dbReference type="SUPFAM" id="SSF52047">
    <property type="entry name" value="RNI-like"/>
    <property type="match status" value="1"/>
</dbReference>
<evidence type="ECO:0000313" key="2">
    <source>
        <dbReference type="Proteomes" id="UP001362999"/>
    </source>
</evidence>
<keyword evidence="2" id="KW-1185">Reference proteome</keyword>
<reference evidence="1 2" key="1">
    <citation type="journal article" date="2024" name="J Genomics">
        <title>Draft genome sequencing and assembly of Favolaschia claudopus CIRM-BRFM 2984 isolated from oak limbs.</title>
        <authorList>
            <person name="Navarro D."/>
            <person name="Drula E."/>
            <person name="Chaduli D."/>
            <person name="Cazenave R."/>
            <person name="Ahrendt S."/>
            <person name="Wang J."/>
            <person name="Lipzen A."/>
            <person name="Daum C."/>
            <person name="Barry K."/>
            <person name="Grigoriev I.V."/>
            <person name="Favel A."/>
            <person name="Rosso M.N."/>
            <person name="Martin F."/>
        </authorList>
    </citation>
    <scope>NUCLEOTIDE SEQUENCE [LARGE SCALE GENOMIC DNA]</scope>
    <source>
        <strain evidence="1 2">CIRM-BRFM 2984</strain>
    </source>
</reference>
<dbReference type="AlphaFoldDB" id="A0AAW0A3R8"/>
<proteinExistence type="predicted"/>
<protein>
    <recommendedName>
        <fullName evidence="3">F-box domain-containing protein</fullName>
    </recommendedName>
</protein>
<accession>A0AAW0A3R8</accession>
<evidence type="ECO:0000313" key="1">
    <source>
        <dbReference type="EMBL" id="KAK7000357.1"/>
    </source>
</evidence>
<gene>
    <name evidence="1" type="ORF">R3P38DRAFT_3058088</name>
</gene>